<dbReference type="SUPFAM" id="SSF52058">
    <property type="entry name" value="L domain-like"/>
    <property type="match status" value="1"/>
</dbReference>
<dbReference type="FunFam" id="3.80.10.10:FF:000400">
    <property type="entry name" value="Nuclear pore complex protein NUP107"/>
    <property type="match status" value="1"/>
</dbReference>
<keyword evidence="2" id="KW-0433">Leucine-rich repeat</keyword>
<feature type="chain" id="PRO_5043769276" evidence="6">
    <location>
        <begin position="25"/>
        <end position="339"/>
    </location>
</feature>
<dbReference type="InterPro" id="IPR013210">
    <property type="entry name" value="LRR_N_plant-typ"/>
</dbReference>
<evidence type="ECO:0000313" key="8">
    <source>
        <dbReference type="EMBL" id="KAJ6829067.1"/>
    </source>
</evidence>
<keyword evidence="5" id="KW-0472">Membrane</keyword>
<proteinExistence type="predicted"/>
<feature type="domain" description="Leucine-rich repeat-containing N-terminal plant-type" evidence="7">
    <location>
        <begin position="29"/>
        <end position="64"/>
    </location>
</feature>
<gene>
    <name evidence="8" type="ORF">M6B38_359675</name>
</gene>
<organism evidence="8 9">
    <name type="scientific">Iris pallida</name>
    <name type="common">Sweet iris</name>
    <dbReference type="NCBI Taxonomy" id="29817"/>
    <lineage>
        <taxon>Eukaryota</taxon>
        <taxon>Viridiplantae</taxon>
        <taxon>Streptophyta</taxon>
        <taxon>Embryophyta</taxon>
        <taxon>Tracheophyta</taxon>
        <taxon>Spermatophyta</taxon>
        <taxon>Magnoliopsida</taxon>
        <taxon>Liliopsida</taxon>
        <taxon>Asparagales</taxon>
        <taxon>Iridaceae</taxon>
        <taxon>Iridoideae</taxon>
        <taxon>Irideae</taxon>
        <taxon>Iris</taxon>
    </lineage>
</organism>
<dbReference type="GO" id="GO:0016020">
    <property type="term" value="C:membrane"/>
    <property type="evidence" value="ECO:0007669"/>
    <property type="project" value="UniProtKB-SubCell"/>
</dbReference>
<evidence type="ECO:0000256" key="5">
    <source>
        <dbReference type="ARBA" id="ARBA00023136"/>
    </source>
</evidence>
<reference evidence="8" key="1">
    <citation type="journal article" date="2023" name="GigaByte">
        <title>Genome assembly of the bearded iris, Iris pallida Lam.</title>
        <authorList>
            <person name="Bruccoleri R.E."/>
            <person name="Oakeley E.J."/>
            <person name="Faust A.M.E."/>
            <person name="Altorfer M."/>
            <person name="Dessus-Babus S."/>
            <person name="Burckhardt D."/>
            <person name="Oertli M."/>
            <person name="Naumann U."/>
            <person name="Petersen F."/>
            <person name="Wong J."/>
        </authorList>
    </citation>
    <scope>NUCLEOTIDE SEQUENCE</scope>
    <source>
        <strain evidence="8">GSM-AAB239-AS_SAM_17_03QT</strain>
    </source>
</reference>
<evidence type="ECO:0000256" key="4">
    <source>
        <dbReference type="ARBA" id="ARBA00022737"/>
    </source>
</evidence>
<sequence length="339" mass="36459">MSSTFTIAAAILLFFALLVSPSSSSACNKQDEKALLAFKNSFLYTSLKWSPSTDCCTWDFVGCDNTTGRVTSLYFENNNIHPESIFLNGSIPSSVGDVSSLETLRFLRITSLNGPIPPQVSKLKNLQSLEIYVTQVSGPVPSFLSQLTSLKELKLGYNKLSGTIPPSLGSLVHLADIELFGNQLTGTIPASLFGGLNPKSSLVTLVLSYNKLTGSIPRSLADVPISSLYLQNNNLDGDASFLFGRSKPLTQVSIANNNLAFDLGKVEFPLAMGLMDISHNKIYGSIPTQIVELPNLSSVDVSSNRLCGKIPSGGKFVQLPAENYEHNKCLCGTPLPPCK</sequence>
<dbReference type="EMBL" id="JANAVB010018993">
    <property type="protein sequence ID" value="KAJ6829067.1"/>
    <property type="molecule type" value="Genomic_DNA"/>
</dbReference>
<evidence type="ECO:0000256" key="2">
    <source>
        <dbReference type="ARBA" id="ARBA00022614"/>
    </source>
</evidence>
<dbReference type="Pfam" id="PF08263">
    <property type="entry name" value="LRRNT_2"/>
    <property type="match status" value="1"/>
</dbReference>
<keyword evidence="9" id="KW-1185">Reference proteome</keyword>
<dbReference type="InterPro" id="IPR032675">
    <property type="entry name" value="LRR_dom_sf"/>
</dbReference>
<evidence type="ECO:0000256" key="3">
    <source>
        <dbReference type="ARBA" id="ARBA00022729"/>
    </source>
</evidence>
<dbReference type="Proteomes" id="UP001140949">
    <property type="component" value="Unassembled WGS sequence"/>
</dbReference>
<dbReference type="InterPro" id="IPR001611">
    <property type="entry name" value="Leu-rich_rpt"/>
</dbReference>
<evidence type="ECO:0000256" key="1">
    <source>
        <dbReference type="ARBA" id="ARBA00004370"/>
    </source>
</evidence>
<dbReference type="PANTHER" id="PTHR48065">
    <property type="entry name" value="OS10G0469600 PROTEIN"/>
    <property type="match status" value="1"/>
</dbReference>
<evidence type="ECO:0000313" key="9">
    <source>
        <dbReference type="Proteomes" id="UP001140949"/>
    </source>
</evidence>
<dbReference type="AlphaFoldDB" id="A0AAX6GL86"/>
<feature type="signal peptide" evidence="6">
    <location>
        <begin position="1"/>
        <end position="24"/>
    </location>
</feature>
<comment type="subcellular location">
    <subcellularLocation>
        <location evidence="1">Membrane</location>
    </subcellularLocation>
</comment>
<protein>
    <submittedName>
        <fullName evidence="8">Polygalacturonase inhibitor-like</fullName>
    </submittedName>
</protein>
<keyword evidence="3 6" id="KW-0732">Signal</keyword>
<dbReference type="PANTHER" id="PTHR48065:SF7">
    <property type="entry name" value="LEUCINE-RICH REPEAT-CONTAINING N-TERMINAL PLANT-TYPE DOMAIN-CONTAINING PROTEIN"/>
    <property type="match status" value="1"/>
</dbReference>
<name>A0AAX6GL86_IRIPA</name>
<comment type="caution">
    <text evidence="8">The sequence shown here is derived from an EMBL/GenBank/DDBJ whole genome shotgun (WGS) entry which is preliminary data.</text>
</comment>
<accession>A0AAX6GL86</accession>
<reference evidence="8" key="2">
    <citation type="submission" date="2023-04" db="EMBL/GenBank/DDBJ databases">
        <authorList>
            <person name="Bruccoleri R.E."/>
            <person name="Oakeley E.J."/>
            <person name="Faust A.-M."/>
            <person name="Dessus-Babus S."/>
            <person name="Altorfer M."/>
            <person name="Burckhardt D."/>
            <person name="Oertli M."/>
            <person name="Naumann U."/>
            <person name="Petersen F."/>
            <person name="Wong J."/>
        </authorList>
    </citation>
    <scope>NUCLEOTIDE SEQUENCE</scope>
    <source>
        <strain evidence="8">GSM-AAB239-AS_SAM_17_03QT</strain>
        <tissue evidence="8">Leaf</tissue>
    </source>
</reference>
<keyword evidence="4" id="KW-0677">Repeat</keyword>
<evidence type="ECO:0000256" key="6">
    <source>
        <dbReference type="SAM" id="SignalP"/>
    </source>
</evidence>
<dbReference type="Gene3D" id="3.80.10.10">
    <property type="entry name" value="Ribonuclease Inhibitor"/>
    <property type="match status" value="1"/>
</dbReference>
<dbReference type="Pfam" id="PF00560">
    <property type="entry name" value="LRR_1"/>
    <property type="match status" value="2"/>
</dbReference>
<evidence type="ECO:0000259" key="7">
    <source>
        <dbReference type="Pfam" id="PF08263"/>
    </source>
</evidence>